<reference evidence="13 14" key="1">
    <citation type="submission" date="2018-08" db="EMBL/GenBank/DDBJ databases">
        <title>Horizontal acquisition of hydrogen conversion ability and other habitat adaptations in Hydrogenovibrio crunogenus strains.</title>
        <authorList>
            <person name="Gonnella G."/>
            <person name="Adam N."/>
            <person name="Perner M."/>
        </authorList>
    </citation>
    <scope>NUCLEOTIDE SEQUENCE [LARGE SCALE GENOMIC DNA]</scope>
    <source>
        <strain evidence="13 14">SP-41</strain>
    </source>
</reference>
<gene>
    <name evidence="13" type="primary">merR</name>
    <name evidence="13" type="ORF">GHNINEIG_02228</name>
</gene>
<evidence type="ECO:0000259" key="12">
    <source>
        <dbReference type="PROSITE" id="PS50937"/>
    </source>
</evidence>
<evidence type="ECO:0000256" key="8">
    <source>
        <dbReference type="ARBA" id="ARBA00023159"/>
    </source>
</evidence>
<dbReference type="SMART" id="SM00422">
    <property type="entry name" value="HTH_MERR"/>
    <property type="match status" value="1"/>
</dbReference>
<dbReference type="PANTHER" id="PTHR30204:SF69">
    <property type="entry name" value="MERR-FAMILY TRANSCRIPTIONAL REGULATOR"/>
    <property type="match status" value="1"/>
</dbReference>
<accession>A0A4P7P1X8</accession>
<evidence type="ECO:0000256" key="5">
    <source>
        <dbReference type="ARBA" id="ARBA00022914"/>
    </source>
</evidence>
<keyword evidence="14" id="KW-1185">Reference proteome</keyword>
<dbReference type="PANTHER" id="PTHR30204">
    <property type="entry name" value="REDOX-CYCLING DRUG-SENSING TRANSCRIPTIONAL ACTIVATOR SOXR"/>
    <property type="match status" value="1"/>
</dbReference>
<organism evidence="13 14">
    <name type="scientific">Hydrogenovibrio crunogenus</name>
    <dbReference type="NCBI Taxonomy" id="39765"/>
    <lineage>
        <taxon>Bacteria</taxon>
        <taxon>Pseudomonadati</taxon>
        <taxon>Pseudomonadota</taxon>
        <taxon>Gammaproteobacteria</taxon>
        <taxon>Thiotrichales</taxon>
        <taxon>Piscirickettsiaceae</taxon>
        <taxon>Hydrogenovibrio</taxon>
    </lineage>
</organism>
<evidence type="ECO:0000256" key="1">
    <source>
        <dbReference type="ARBA" id="ARBA00017146"/>
    </source>
</evidence>
<comment type="function">
    <text evidence="10">Mediates the mercuric-dependent induction of mercury resistance operon. In the absence of mercury MerR represses transcription by binding tightly to the mer operator region; when mercury is present the dimeric complex binds a single ion and becomes a potent transcriptional activator, while remaining bound to the mer site.</text>
</comment>
<dbReference type="GO" id="GO:0046689">
    <property type="term" value="P:response to mercury ion"/>
    <property type="evidence" value="ECO:0007669"/>
    <property type="project" value="UniProtKB-KW"/>
</dbReference>
<keyword evidence="7" id="KW-0238">DNA-binding</keyword>
<evidence type="ECO:0000256" key="11">
    <source>
        <dbReference type="SAM" id="Coils"/>
    </source>
</evidence>
<dbReference type="PRINTS" id="PR00040">
    <property type="entry name" value="HTHMERR"/>
</dbReference>
<dbReference type="PROSITE" id="PS50937">
    <property type="entry name" value="HTH_MERR_2"/>
    <property type="match status" value="1"/>
</dbReference>
<dbReference type="InterPro" id="IPR011794">
    <property type="entry name" value="MerR"/>
</dbReference>
<keyword evidence="11" id="KW-0175">Coiled coil</keyword>
<dbReference type="SUPFAM" id="SSF46955">
    <property type="entry name" value="Putative DNA-binding domain"/>
    <property type="match status" value="1"/>
</dbReference>
<evidence type="ECO:0000256" key="10">
    <source>
        <dbReference type="ARBA" id="ARBA00024874"/>
    </source>
</evidence>
<dbReference type="Pfam" id="PF09278">
    <property type="entry name" value="MerR-DNA-bind"/>
    <property type="match status" value="1"/>
</dbReference>
<dbReference type="InterPro" id="IPR047057">
    <property type="entry name" value="MerR_fam"/>
</dbReference>
<proteinExistence type="predicted"/>
<evidence type="ECO:0000256" key="2">
    <source>
        <dbReference type="ARBA" id="ARBA00022466"/>
    </source>
</evidence>
<dbReference type="Proteomes" id="UP000296201">
    <property type="component" value="Chromosome"/>
</dbReference>
<name>A0A4P7P1X8_9GAMM</name>
<evidence type="ECO:0000256" key="3">
    <source>
        <dbReference type="ARBA" id="ARBA00022491"/>
    </source>
</evidence>
<dbReference type="NCBIfam" id="TIGR02051">
    <property type="entry name" value="MerR"/>
    <property type="match status" value="1"/>
</dbReference>
<feature type="coiled-coil region" evidence="11">
    <location>
        <begin position="88"/>
        <end position="118"/>
    </location>
</feature>
<dbReference type="EMBL" id="CP032096">
    <property type="protein sequence ID" value="QBZ84153.1"/>
    <property type="molecule type" value="Genomic_DNA"/>
</dbReference>
<keyword evidence="2" id="KW-0475">Mercuric resistance</keyword>
<dbReference type="AlphaFoldDB" id="A0A4P7P1X8"/>
<keyword evidence="9" id="KW-0804">Transcription</keyword>
<dbReference type="GO" id="GO:0045340">
    <property type="term" value="F:mercury ion binding"/>
    <property type="evidence" value="ECO:0007669"/>
    <property type="project" value="InterPro"/>
</dbReference>
<dbReference type="GO" id="GO:0003677">
    <property type="term" value="F:DNA binding"/>
    <property type="evidence" value="ECO:0007669"/>
    <property type="project" value="UniProtKB-KW"/>
</dbReference>
<keyword evidence="4" id="KW-0479">Metal-binding</keyword>
<keyword evidence="6" id="KW-0805">Transcription regulation</keyword>
<evidence type="ECO:0000256" key="7">
    <source>
        <dbReference type="ARBA" id="ARBA00023125"/>
    </source>
</evidence>
<sequence length="138" mass="15535">MNIEDDSKNLTIGGLAKQSGVGVETIRFYQRKKLLVEPVKPYGGIRRYGLTDVKRVKFIKSAQRLGFSLKEISSLLALEDGSHCSEAKDIAQLKLNSIREKIADLTRLERILDQYTKECTISEDSNISCPLISKLFND</sequence>
<evidence type="ECO:0000256" key="4">
    <source>
        <dbReference type="ARBA" id="ARBA00022723"/>
    </source>
</evidence>
<keyword evidence="8" id="KW-0010">Activator</keyword>
<evidence type="ECO:0000313" key="13">
    <source>
        <dbReference type="EMBL" id="QBZ84153.1"/>
    </source>
</evidence>
<dbReference type="CDD" id="cd04783">
    <property type="entry name" value="HTH_MerR1"/>
    <property type="match status" value="1"/>
</dbReference>
<dbReference type="Gene3D" id="1.10.1660.10">
    <property type="match status" value="1"/>
</dbReference>
<dbReference type="InterPro" id="IPR000551">
    <property type="entry name" value="MerR-type_HTH_dom"/>
</dbReference>
<keyword evidence="5" id="KW-0476">Mercury</keyword>
<protein>
    <recommendedName>
        <fullName evidence="1">Mercuric resistance operon regulatory protein</fullName>
    </recommendedName>
</protein>
<evidence type="ECO:0000256" key="6">
    <source>
        <dbReference type="ARBA" id="ARBA00023015"/>
    </source>
</evidence>
<feature type="domain" description="HTH merR-type" evidence="12">
    <location>
        <begin position="9"/>
        <end position="78"/>
    </location>
</feature>
<keyword evidence="3" id="KW-0678">Repressor</keyword>
<dbReference type="InterPro" id="IPR015358">
    <property type="entry name" value="Tscrpt_reg_MerR_DNA-bd"/>
</dbReference>
<evidence type="ECO:0000256" key="9">
    <source>
        <dbReference type="ARBA" id="ARBA00023163"/>
    </source>
</evidence>
<dbReference type="InterPro" id="IPR009061">
    <property type="entry name" value="DNA-bd_dom_put_sf"/>
</dbReference>
<evidence type="ECO:0000313" key="14">
    <source>
        <dbReference type="Proteomes" id="UP000296201"/>
    </source>
</evidence>
<dbReference type="GO" id="GO:0003700">
    <property type="term" value="F:DNA-binding transcription factor activity"/>
    <property type="evidence" value="ECO:0007669"/>
    <property type="project" value="InterPro"/>
</dbReference>
<dbReference type="Pfam" id="PF00376">
    <property type="entry name" value="MerR"/>
    <property type="match status" value="1"/>
</dbReference>